<evidence type="ECO:0000259" key="11">
    <source>
        <dbReference type="Pfam" id="PF02236"/>
    </source>
</evidence>
<feature type="compositionally biased region" description="Basic and acidic residues" evidence="10">
    <location>
        <begin position="73"/>
        <end position="85"/>
    </location>
</feature>
<keyword evidence="14" id="KW-1185">Reference proteome</keyword>
<evidence type="ECO:0000256" key="10">
    <source>
        <dbReference type="SAM" id="MobiDB-lite"/>
    </source>
</evidence>
<dbReference type="InterPro" id="IPR036362">
    <property type="entry name" value="Adenovirus_DNA-bd_N_sf"/>
</dbReference>
<dbReference type="GO" id="GO:0039693">
    <property type="term" value="P:viral DNA genome replication"/>
    <property type="evidence" value="ECO:0007669"/>
    <property type="project" value="UniProtKB-KW"/>
</dbReference>
<dbReference type="GeneID" id="29997527"/>
<proteinExistence type="predicted"/>
<dbReference type="KEGG" id="vg:29997527"/>
<dbReference type="Pfam" id="PF03728">
    <property type="entry name" value="Viral_DNA_Zn_bi"/>
    <property type="match status" value="2"/>
</dbReference>
<feature type="compositionally biased region" description="Basic residues" evidence="10">
    <location>
        <begin position="86"/>
        <end position="96"/>
    </location>
</feature>
<dbReference type="RefSeq" id="YP_009310439.1">
    <property type="nucleotide sequence ID" value="NC_031503.1"/>
</dbReference>
<dbReference type="Gene3D" id="3.90.148.10">
    <property type="entry name" value="Adenovirus DNA-binding, C-terminal domain superfamily/Adenovirus DNA-binding, zinc binding domain"/>
    <property type="match status" value="1"/>
</dbReference>
<feature type="domain" description="Adenovirus DNA-binding zinc-binding" evidence="12">
    <location>
        <begin position="233"/>
        <end position="334"/>
    </location>
</feature>
<dbReference type="InterPro" id="IPR005376">
    <property type="entry name" value="Adenovirus_DNA-bd_zn-bd"/>
</dbReference>
<evidence type="ECO:0000313" key="13">
    <source>
        <dbReference type="EMBL" id="AOW42065.1"/>
    </source>
</evidence>
<evidence type="ECO:0000256" key="9">
    <source>
        <dbReference type="ARBA" id="ARBA00023125"/>
    </source>
</evidence>
<dbReference type="EMBL" id="KX121164">
    <property type="protein sequence ID" value="AOW42065.1"/>
    <property type="molecule type" value="Genomic_DNA"/>
</dbReference>
<keyword evidence="4" id="KW-0945">Host-virus interaction</keyword>
<keyword evidence="5" id="KW-0235">DNA replication</keyword>
<keyword evidence="9 13" id="KW-0238">DNA-binding</keyword>
<feature type="compositionally biased region" description="Acidic residues" evidence="10">
    <location>
        <begin position="113"/>
        <end position="122"/>
    </location>
</feature>
<dbReference type="InterPro" id="IPR036367">
    <property type="entry name" value="Ad_DBP_C_sf"/>
</dbReference>
<evidence type="ECO:0000256" key="7">
    <source>
        <dbReference type="ARBA" id="ARBA00022833"/>
    </source>
</evidence>
<dbReference type="SUPFAM" id="SSF57917">
    <property type="entry name" value="Zn-binding domains of ADDBP"/>
    <property type="match status" value="2"/>
</dbReference>
<keyword evidence="7" id="KW-0862">Zinc</keyword>
<reference evidence="13 14" key="1">
    <citation type="journal article" date="2016" name="Virus Res.">
        <title>Identification of a novel aviadenovirus, designated pigeon adenovirus 2 in domestic pigeons (Columba livia).</title>
        <authorList>
            <person name="Teske L."/>
            <person name="Rubbenstroth D."/>
            <person name="Meixner M."/>
            <person name="Liere K."/>
            <person name="Bartels H."/>
            <person name="Rautenschlein S."/>
        </authorList>
    </citation>
    <scope>NUCLEOTIDE SEQUENCE [LARGE SCALE GENOMIC DNA]</scope>
    <source>
        <strain evidence="13">YPDS-Y-V1.A19.11-2013</strain>
    </source>
</reference>
<dbReference type="Pfam" id="PF02236">
    <property type="entry name" value="Viral_DNA_bi"/>
    <property type="match status" value="1"/>
</dbReference>
<dbReference type="InterPro" id="IPR003176">
    <property type="entry name" value="Adenovirus_DNA-bd_a"/>
</dbReference>
<keyword evidence="8" id="KW-1194">Viral DNA replication</keyword>
<sequence>MSMYLDSEAMSNGEESETLVSETEMESEEEQTRPTLPPTPPKRRQKDQETEAQRRGESPSLVLLSPSEEEESREATENEQAEKMASHPKRHSKRKRAEQEESMLVRAKKAQVDEDLSSEEDGSSFTKPLVFNAQKAMGMMEKICEFLDIKWQGADIQPDNAIWNKIGGTFIRKKHPEYRPTFSTFDSLYSQFGRFVAAMVYAHSDLDPKFIPGGCHIWLHRWFEHDGADNSPPRCMHGEEMIFKPRTIEMNPSSESGKRALAEQNGVLEKNRAGRTVVVLRFDHNVVCFKDVNNNAFNTPHAHGSCGMSFSDAMKAVSAMKHDIEWTAAIYPKANADLVRERVLICSSCSCNYATEGPIQGRQLCRMIPYKIAGASDITKDMSKGRPDMQAHKAYPHTMVFSCCNPQSLQGGQGRNKMKTEKTCSWKISAMDLRYAYVFANELAFAVFGRYLPTNIPEFRWNEGYAFKTDVLNPVHPVDTADPFA</sequence>
<dbReference type="GO" id="GO:0003677">
    <property type="term" value="F:DNA binding"/>
    <property type="evidence" value="ECO:0007669"/>
    <property type="project" value="UniProtKB-KW"/>
</dbReference>
<evidence type="ECO:0000256" key="4">
    <source>
        <dbReference type="ARBA" id="ARBA00022581"/>
    </source>
</evidence>
<dbReference type="GO" id="GO:0006351">
    <property type="term" value="P:DNA-templated transcription"/>
    <property type="evidence" value="ECO:0007669"/>
    <property type="project" value="InterPro"/>
</dbReference>
<dbReference type="Gene3D" id="1.10.269.10">
    <property type="entry name" value="Adenovirus DNA-binding, N-terminal domain"/>
    <property type="match status" value="1"/>
</dbReference>
<dbReference type="OrthoDB" id="4492at10239"/>
<accession>A0A1D8QMA5</accession>
<feature type="domain" description="Adenovirus DNA-binding all-alpha" evidence="11">
    <location>
        <begin position="133"/>
        <end position="210"/>
    </location>
</feature>
<evidence type="ECO:0000256" key="2">
    <source>
        <dbReference type="ARBA" id="ARBA00022553"/>
    </source>
</evidence>
<evidence type="ECO:0000256" key="1">
    <source>
        <dbReference type="ARBA" id="ARBA00022518"/>
    </source>
</evidence>
<feature type="compositionally biased region" description="Basic and acidic residues" evidence="10">
    <location>
        <begin position="46"/>
        <end position="57"/>
    </location>
</feature>
<keyword evidence="3" id="KW-1048">Host nucleus</keyword>
<dbReference type="Proteomes" id="UP000201673">
    <property type="component" value="Segment"/>
</dbReference>
<dbReference type="InterPro" id="IPR036368">
    <property type="entry name" value="ADBP_zn-bd_sf"/>
</dbReference>
<gene>
    <name evidence="13" type="primary">DBP</name>
</gene>
<dbReference type="GO" id="GO:0006260">
    <property type="term" value="P:DNA replication"/>
    <property type="evidence" value="ECO:0007669"/>
    <property type="project" value="UniProtKB-KW"/>
</dbReference>
<feature type="region of interest" description="Disordered" evidence="10">
    <location>
        <begin position="1"/>
        <end position="123"/>
    </location>
</feature>
<evidence type="ECO:0000259" key="12">
    <source>
        <dbReference type="Pfam" id="PF03728"/>
    </source>
</evidence>
<evidence type="ECO:0000256" key="3">
    <source>
        <dbReference type="ARBA" id="ARBA00022562"/>
    </source>
</evidence>
<evidence type="ECO:0000256" key="5">
    <source>
        <dbReference type="ARBA" id="ARBA00022705"/>
    </source>
</evidence>
<keyword evidence="1" id="KW-0244">Early protein</keyword>
<name>A0A1D8QMA5_9ADEN</name>
<keyword evidence="6" id="KW-0479">Metal-binding</keyword>
<feature type="domain" description="Adenovirus DNA-binding zinc-binding" evidence="12">
    <location>
        <begin position="348"/>
        <end position="443"/>
    </location>
</feature>
<evidence type="ECO:0000313" key="14">
    <source>
        <dbReference type="Proteomes" id="UP000201673"/>
    </source>
</evidence>
<evidence type="ECO:0000256" key="8">
    <source>
        <dbReference type="ARBA" id="ARBA00023109"/>
    </source>
</evidence>
<protein>
    <submittedName>
        <fullName evidence="13">DNA-binding protein</fullName>
    </submittedName>
</protein>
<dbReference type="GO" id="GO:0008270">
    <property type="term" value="F:zinc ion binding"/>
    <property type="evidence" value="ECO:0007669"/>
    <property type="project" value="InterPro"/>
</dbReference>
<organism evidence="13 14">
    <name type="scientific">Pigeon adenovirus 2</name>
    <dbReference type="NCBI Taxonomy" id="1907767"/>
    <lineage>
        <taxon>Viruses</taxon>
        <taxon>Varidnaviria</taxon>
        <taxon>Bamfordvirae</taxon>
        <taxon>Preplasmiviricota</taxon>
        <taxon>Polisuviricotina</taxon>
        <taxon>Pharingeaviricetes</taxon>
        <taxon>Rowavirales</taxon>
        <taxon>Adenoviridae</taxon>
        <taxon>Aviadenovirus</taxon>
        <taxon>Aviadenovirus columbidae</taxon>
        <taxon>Pigeon aviadenovirus B</taxon>
    </lineage>
</organism>
<keyword evidence="2" id="KW-0597">Phosphoprotein</keyword>
<evidence type="ECO:0000256" key="6">
    <source>
        <dbReference type="ARBA" id="ARBA00022723"/>
    </source>
</evidence>
<dbReference type="SUPFAM" id="SSF47724">
    <property type="entry name" value="Domain of early E2A DNA-binding protein, ADDBP"/>
    <property type="match status" value="1"/>
</dbReference>